<feature type="compositionally biased region" description="Low complexity" evidence="1">
    <location>
        <begin position="94"/>
        <end position="110"/>
    </location>
</feature>
<dbReference type="AlphaFoldDB" id="Q5VPM4"/>
<dbReference type="EMBL" id="AP003630">
    <property type="protein sequence ID" value="BAD68601.1"/>
    <property type="molecule type" value="Genomic_DNA"/>
</dbReference>
<feature type="compositionally biased region" description="Basic and acidic residues" evidence="1">
    <location>
        <begin position="179"/>
        <end position="207"/>
    </location>
</feature>
<evidence type="ECO:0000313" key="3">
    <source>
        <dbReference type="Proteomes" id="UP000000763"/>
    </source>
</evidence>
<evidence type="ECO:0000256" key="1">
    <source>
        <dbReference type="SAM" id="MobiDB-lite"/>
    </source>
</evidence>
<name>Q5VPM4_ORYSJ</name>
<dbReference type="Proteomes" id="UP000000763">
    <property type="component" value="Chromosome 6"/>
</dbReference>
<feature type="compositionally biased region" description="Basic and acidic residues" evidence="1">
    <location>
        <begin position="216"/>
        <end position="233"/>
    </location>
</feature>
<protein>
    <submittedName>
        <fullName evidence="2">BKRF1 encodes EBNA-1 protein-like</fullName>
    </submittedName>
</protein>
<organism evidence="2 3">
    <name type="scientific">Oryza sativa subsp. japonica</name>
    <name type="common">Rice</name>
    <dbReference type="NCBI Taxonomy" id="39947"/>
    <lineage>
        <taxon>Eukaryota</taxon>
        <taxon>Viridiplantae</taxon>
        <taxon>Streptophyta</taxon>
        <taxon>Embryophyta</taxon>
        <taxon>Tracheophyta</taxon>
        <taxon>Spermatophyta</taxon>
        <taxon>Magnoliopsida</taxon>
        <taxon>Liliopsida</taxon>
        <taxon>Poales</taxon>
        <taxon>Poaceae</taxon>
        <taxon>BOP clade</taxon>
        <taxon>Oryzoideae</taxon>
        <taxon>Oryzeae</taxon>
        <taxon>Oryzinae</taxon>
        <taxon>Oryza</taxon>
        <taxon>Oryza sativa</taxon>
    </lineage>
</organism>
<reference evidence="3" key="2">
    <citation type="journal article" date="2008" name="Nucleic Acids Res.">
        <title>The rice annotation project database (RAP-DB): 2008 update.</title>
        <authorList>
            <consortium name="The rice annotation project (RAP)"/>
        </authorList>
    </citation>
    <scope>GENOME REANNOTATION</scope>
    <source>
        <strain evidence="3">cv. Nipponbare</strain>
    </source>
</reference>
<reference evidence="3" key="1">
    <citation type="journal article" date="2005" name="Nature">
        <title>The map-based sequence of the rice genome.</title>
        <authorList>
            <consortium name="International rice genome sequencing project (IRGSP)"/>
            <person name="Matsumoto T."/>
            <person name="Wu J."/>
            <person name="Kanamori H."/>
            <person name="Katayose Y."/>
            <person name="Fujisawa M."/>
            <person name="Namiki N."/>
            <person name="Mizuno H."/>
            <person name="Yamamoto K."/>
            <person name="Antonio B.A."/>
            <person name="Baba T."/>
            <person name="Sakata K."/>
            <person name="Nagamura Y."/>
            <person name="Aoki H."/>
            <person name="Arikawa K."/>
            <person name="Arita K."/>
            <person name="Bito T."/>
            <person name="Chiden Y."/>
            <person name="Fujitsuka N."/>
            <person name="Fukunaka R."/>
            <person name="Hamada M."/>
            <person name="Harada C."/>
            <person name="Hayashi A."/>
            <person name="Hijishita S."/>
            <person name="Honda M."/>
            <person name="Hosokawa S."/>
            <person name="Ichikawa Y."/>
            <person name="Idonuma A."/>
            <person name="Iijima M."/>
            <person name="Ikeda M."/>
            <person name="Ikeno M."/>
            <person name="Ito K."/>
            <person name="Ito S."/>
            <person name="Ito T."/>
            <person name="Ito Y."/>
            <person name="Ito Y."/>
            <person name="Iwabuchi A."/>
            <person name="Kamiya K."/>
            <person name="Karasawa W."/>
            <person name="Kurita K."/>
            <person name="Katagiri S."/>
            <person name="Kikuta A."/>
            <person name="Kobayashi H."/>
            <person name="Kobayashi N."/>
            <person name="Machita K."/>
            <person name="Maehara T."/>
            <person name="Masukawa M."/>
            <person name="Mizubayashi T."/>
            <person name="Mukai Y."/>
            <person name="Nagasaki H."/>
            <person name="Nagata Y."/>
            <person name="Naito S."/>
            <person name="Nakashima M."/>
            <person name="Nakama Y."/>
            <person name="Nakamichi Y."/>
            <person name="Nakamura M."/>
            <person name="Meguro A."/>
            <person name="Negishi M."/>
            <person name="Ohta I."/>
            <person name="Ohta T."/>
            <person name="Okamoto M."/>
            <person name="Ono N."/>
            <person name="Saji S."/>
            <person name="Sakaguchi M."/>
            <person name="Sakai K."/>
            <person name="Shibata M."/>
            <person name="Shimokawa T."/>
            <person name="Song J."/>
            <person name="Takazaki Y."/>
            <person name="Terasawa K."/>
            <person name="Tsugane M."/>
            <person name="Tsuji K."/>
            <person name="Ueda S."/>
            <person name="Waki K."/>
            <person name="Yamagata H."/>
            <person name="Yamamoto M."/>
            <person name="Yamamoto S."/>
            <person name="Yamane H."/>
            <person name="Yoshiki S."/>
            <person name="Yoshihara R."/>
            <person name="Yukawa K."/>
            <person name="Zhong H."/>
            <person name="Yano M."/>
            <person name="Yuan Q."/>
            <person name="Ouyang S."/>
            <person name="Liu J."/>
            <person name="Jones K.M."/>
            <person name="Gansberger K."/>
            <person name="Moffat K."/>
            <person name="Hill J."/>
            <person name="Bera J."/>
            <person name="Fadrosh D."/>
            <person name="Jin S."/>
            <person name="Johri S."/>
            <person name="Kim M."/>
            <person name="Overton L."/>
            <person name="Reardon M."/>
            <person name="Tsitrin T."/>
            <person name="Vuong H."/>
            <person name="Weaver B."/>
            <person name="Ciecko A."/>
            <person name="Tallon L."/>
            <person name="Jackson J."/>
            <person name="Pai G."/>
            <person name="Aken S.V."/>
            <person name="Utterback T."/>
            <person name="Reidmuller S."/>
            <person name="Feldblyum T."/>
            <person name="Hsiao J."/>
            <person name="Zismann V."/>
            <person name="Iobst S."/>
            <person name="de Vazeille A.R."/>
            <person name="Buell C.R."/>
            <person name="Ying K."/>
            <person name="Li Y."/>
            <person name="Lu T."/>
            <person name="Huang Y."/>
            <person name="Zhao Q."/>
            <person name="Feng Q."/>
            <person name="Zhang L."/>
            <person name="Zhu J."/>
            <person name="Weng Q."/>
            <person name="Mu J."/>
            <person name="Lu Y."/>
            <person name="Fan D."/>
            <person name="Liu Y."/>
            <person name="Guan J."/>
            <person name="Zhang Y."/>
            <person name="Yu S."/>
            <person name="Liu X."/>
            <person name="Zhang Y."/>
            <person name="Hong G."/>
            <person name="Han B."/>
            <person name="Choisne N."/>
            <person name="Demange N."/>
            <person name="Orjeda G."/>
            <person name="Samain S."/>
            <person name="Cattolico L."/>
            <person name="Pelletier E."/>
            <person name="Couloux A."/>
            <person name="Segurens B."/>
            <person name="Wincker P."/>
            <person name="D'Hont A."/>
            <person name="Scarpelli C."/>
            <person name="Weissenbach J."/>
            <person name="Salanoubat M."/>
            <person name="Quetier F."/>
            <person name="Yu Y."/>
            <person name="Kim H.R."/>
            <person name="Rambo T."/>
            <person name="Currie J."/>
            <person name="Collura K."/>
            <person name="Luo M."/>
            <person name="Yang T."/>
            <person name="Ammiraju J.S.S."/>
            <person name="Engler F."/>
            <person name="Soderlund C."/>
            <person name="Wing R.A."/>
            <person name="Palmer L.E."/>
            <person name="de la Bastide M."/>
            <person name="Spiegel L."/>
            <person name="Nascimento L."/>
            <person name="Zutavern T."/>
            <person name="O'Shaughnessy A."/>
            <person name="Dike S."/>
            <person name="Dedhia N."/>
            <person name="Preston R."/>
            <person name="Balija V."/>
            <person name="McCombie W.R."/>
            <person name="Chow T."/>
            <person name="Chen H."/>
            <person name="Chung M."/>
            <person name="Chen C."/>
            <person name="Shaw J."/>
            <person name="Wu H."/>
            <person name="Hsiao K."/>
            <person name="Chao Y."/>
            <person name="Chu M."/>
            <person name="Cheng C."/>
            <person name="Hour A."/>
            <person name="Lee P."/>
            <person name="Lin S."/>
            <person name="Lin Y."/>
            <person name="Liou J."/>
            <person name="Liu S."/>
            <person name="Hsing Y."/>
            <person name="Raghuvanshi S."/>
            <person name="Mohanty A."/>
            <person name="Bharti A.K."/>
            <person name="Gaur A."/>
            <person name="Gupta V."/>
            <person name="Kumar D."/>
            <person name="Ravi V."/>
            <person name="Vij S."/>
            <person name="Kapur A."/>
            <person name="Khurana P."/>
            <person name="Khurana P."/>
            <person name="Khurana J.P."/>
            <person name="Tyagi A.K."/>
            <person name="Gaikwad K."/>
            <person name="Singh A."/>
            <person name="Dalal V."/>
            <person name="Srivastava S."/>
            <person name="Dixit A."/>
            <person name="Pal A.K."/>
            <person name="Ghazi I.A."/>
            <person name="Yadav M."/>
            <person name="Pandit A."/>
            <person name="Bhargava A."/>
            <person name="Sureshbabu K."/>
            <person name="Batra K."/>
            <person name="Sharma T.R."/>
            <person name="Mohapatra T."/>
            <person name="Singh N.K."/>
            <person name="Messing J."/>
            <person name="Nelson A.B."/>
            <person name="Fuks G."/>
            <person name="Kavchok S."/>
            <person name="Keizer G."/>
            <person name="Linton E."/>
            <person name="Llaca V."/>
            <person name="Song R."/>
            <person name="Tanyolac B."/>
            <person name="Young S."/>
            <person name="Ho-Il K."/>
            <person name="Hahn J.H."/>
            <person name="Sangsakoo G."/>
            <person name="Vanavichit A."/>
            <person name="de Mattos Luiz.A.T."/>
            <person name="Zimmer P.D."/>
            <person name="Malone G."/>
            <person name="Dellagostin O."/>
            <person name="de Oliveira A.C."/>
            <person name="Bevan M."/>
            <person name="Bancroft I."/>
            <person name="Minx P."/>
            <person name="Cordum H."/>
            <person name="Wilson R."/>
            <person name="Cheng Z."/>
            <person name="Jin W."/>
            <person name="Jiang J."/>
            <person name="Leong S.A."/>
            <person name="Iwama H."/>
            <person name="Gojobori T."/>
            <person name="Itoh T."/>
            <person name="Niimura Y."/>
            <person name="Fujii Y."/>
            <person name="Habara T."/>
            <person name="Sakai H."/>
            <person name="Sato Y."/>
            <person name="Wilson G."/>
            <person name="Kumar K."/>
            <person name="McCouch S."/>
            <person name="Juretic N."/>
            <person name="Hoen D."/>
            <person name="Wright S."/>
            <person name="Bruskiewich R."/>
            <person name="Bureau T."/>
            <person name="Miyao A."/>
            <person name="Hirochika H."/>
            <person name="Nishikawa T."/>
            <person name="Kadowaki K."/>
            <person name="Sugiura M."/>
            <person name="Burr B."/>
            <person name="Sasaki T."/>
        </authorList>
    </citation>
    <scope>NUCLEOTIDE SEQUENCE [LARGE SCALE GENOMIC DNA]</scope>
    <source>
        <strain evidence="3">cv. Nipponbare</strain>
    </source>
</reference>
<feature type="compositionally biased region" description="Basic and acidic residues" evidence="1">
    <location>
        <begin position="111"/>
        <end position="134"/>
    </location>
</feature>
<feature type="compositionally biased region" description="Basic residues" evidence="1">
    <location>
        <begin position="16"/>
        <end position="26"/>
    </location>
</feature>
<feature type="compositionally biased region" description="Gly residues" evidence="1">
    <location>
        <begin position="147"/>
        <end position="161"/>
    </location>
</feature>
<sequence length="255" mass="26542">MLVKVVVQRGGEPTRRKERPARRRRRSGEIRATPWPGRERGRHCDVNGGDGDVGRRTGDEQQPAGDGEVVATPLDAGEDASPVLSPRNGGLTEGEGAAATPGEVAAQPEGARVRREVRLEVAGSEKRGGRRREGSSGGHLAKRRASRGGGGGGDAGGGDGAAGRRSGEAGEAAGGRPATWEREGDGGEVARDYGRPREGAKAIERSEGVAFYSGGKRAEHGRGRNGDGKDGRRPWLVAGKSAAVPDDWGRHSRGN</sequence>
<feature type="region of interest" description="Disordered" evidence="1">
    <location>
        <begin position="1"/>
        <end position="255"/>
    </location>
</feature>
<evidence type="ECO:0000313" key="2">
    <source>
        <dbReference type="EMBL" id="BAD68601.1"/>
    </source>
</evidence>
<gene>
    <name evidence="2" type="primary">P0566A10.22</name>
</gene>
<proteinExistence type="predicted"/>
<accession>Q5VPM4</accession>